<dbReference type="EMBL" id="KN836567">
    <property type="protein sequence ID" value="KIK31875.1"/>
    <property type="molecule type" value="Genomic_DNA"/>
</dbReference>
<gene>
    <name evidence="1" type="ORF">CY34DRAFT_19482</name>
</gene>
<protein>
    <submittedName>
        <fullName evidence="1">Uncharacterized protein</fullName>
    </submittedName>
</protein>
<keyword evidence="2" id="KW-1185">Reference proteome</keyword>
<proteinExistence type="predicted"/>
<name>A0A0C9Z365_9AGAM</name>
<evidence type="ECO:0000313" key="1">
    <source>
        <dbReference type="EMBL" id="KIK31875.1"/>
    </source>
</evidence>
<evidence type="ECO:0000313" key="2">
    <source>
        <dbReference type="Proteomes" id="UP000054485"/>
    </source>
</evidence>
<dbReference type="HOGENOM" id="CLU_621390_0_0_1"/>
<dbReference type="AlphaFoldDB" id="A0A0C9Z365"/>
<dbReference type="Proteomes" id="UP000054485">
    <property type="component" value="Unassembled WGS sequence"/>
</dbReference>
<reference evidence="2" key="2">
    <citation type="submission" date="2015-01" db="EMBL/GenBank/DDBJ databases">
        <title>Evolutionary Origins and Diversification of the Mycorrhizal Mutualists.</title>
        <authorList>
            <consortium name="DOE Joint Genome Institute"/>
            <consortium name="Mycorrhizal Genomics Consortium"/>
            <person name="Kohler A."/>
            <person name="Kuo A."/>
            <person name="Nagy L.G."/>
            <person name="Floudas D."/>
            <person name="Copeland A."/>
            <person name="Barry K.W."/>
            <person name="Cichocki N."/>
            <person name="Veneault-Fourrey C."/>
            <person name="LaButti K."/>
            <person name="Lindquist E.A."/>
            <person name="Lipzen A."/>
            <person name="Lundell T."/>
            <person name="Morin E."/>
            <person name="Murat C."/>
            <person name="Riley R."/>
            <person name="Ohm R."/>
            <person name="Sun H."/>
            <person name="Tunlid A."/>
            <person name="Henrissat B."/>
            <person name="Grigoriev I.V."/>
            <person name="Hibbett D.S."/>
            <person name="Martin F."/>
        </authorList>
    </citation>
    <scope>NUCLEOTIDE SEQUENCE [LARGE SCALE GENOMIC DNA]</scope>
    <source>
        <strain evidence="2">UH-Slu-Lm8-n1</strain>
    </source>
</reference>
<accession>A0A0C9Z365</accession>
<reference evidence="1 2" key="1">
    <citation type="submission" date="2014-04" db="EMBL/GenBank/DDBJ databases">
        <authorList>
            <consortium name="DOE Joint Genome Institute"/>
            <person name="Kuo A."/>
            <person name="Ruytinx J."/>
            <person name="Rineau F."/>
            <person name="Colpaert J."/>
            <person name="Kohler A."/>
            <person name="Nagy L.G."/>
            <person name="Floudas D."/>
            <person name="Copeland A."/>
            <person name="Barry K.W."/>
            <person name="Cichocki N."/>
            <person name="Veneault-Fourrey C."/>
            <person name="LaButti K."/>
            <person name="Lindquist E.A."/>
            <person name="Lipzen A."/>
            <person name="Lundell T."/>
            <person name="Morin E."/>
            <person name="Murat C."/>
            <person name="Sun H."/>
            <person name="Tunlid A."/>
            <person name="Henrissat B."/>
            <person name="Grigoriev I.V."/>
            <person name="Hibbett D.S."/>
            <person name="Martin F."/>
            <person name="Nordberg H.P."/>
            <person name="Cantor M.N."/>
            <person name="Hua S.X."/>
        </authorList>
    </citation>
    <scope>NUCLEOTIDE SEQUENCE [LARGE SCALE GENOMIC DNA]</scope>
    <source>
        <strain evidence="1 2">UH-Slu-Lm8-n1</strain>
    </source>
</reference>
<organism evidence="1 2">
    <name type="scientific">Suillus luteus UH-Slu-Lm8-n1</name>
    <dbReference type="NCBI Taxonomy" id="930992"/>
    <lineage>
        <taxon>Eukaryota</taxon>
        <taxon>Fungi</taxon>
        <taxon>Dikarya</taxon>
        <taxon>Basidiomycota</taxon>
        <taxon>Agaricomycotina</taxon>
        <taxon>Agaricomycetes</taxon>
        <taxon>Agaricomycetidae</taxon>
        <taxon>Boletales</taxon>
        <taxon>Suillineae</taxon>
        <taxon>Suillaceae</taxon>
        <taxon>Suillus</taxon>
    </lineage>
</organism>
<dbReference type="InParanoid" id="A0A0C9Z365"/>
<sequence length="441" mass="49532">MDLGDDTSGVPVTVPSEMKDPILDVGSYIWKCTNAACGVLACVAKAPHDHGCIDATPDELTNVAPVDSSNFQCPQCHREAETPMPYKISGYAVRQEFTFRNYNPLLAIFLSWSGFGQDYAGDIVRRTLQEQFRRVPSRLRIATRKLKANNNRPHAMSPDFEWLEGINYKGNVLIFIDTHSDTSTGNLVVSGNATNSNSLPVHELLQNYLGDNLRTASQHIANINAKLGAGPFVRGIIVSSCGSAGRVPESIARLKRLVEMNIFDFVFTFAGVYTVDSLVVPALSRFVENVYVYDMEIWDALQRSFGEDRRALNSSPVMLSFAEYHTSPNRPDARDRVVSTRVLAYANFKDARPWGLDMYQCFNPHCRASAHNMIFHADGRQFYGKKWLETRMRTKCLACGDMRRGIEAPSWVNQCGGDNNARVWFFWPLTMSQRMEIGITQ</sequence>
<dbReference type="OrthoDB" id="2620490at2759"/>